<keyword evidence="1" id="KW-0472">Membrane</keyword>
<keyword evidence="1" id="KW-1133">Transmembrane helix</keyword>
<evidence type="ECO:0000256" key="1">
    <source>
        <dbReference type="SAM" id="Phobius"/>
    </source>
</evidence>
<dbReference type="RefSeq" id="XP_026624967.1">
    <property type="nucleotide sequence ID" value="XM_026766763.1"/>
</dbReference>
<feature type="non-terminal residue" evidence="2">
    <location>
        <position position="52"/>
    </location>
</feature>
<proteinExistence type="predicted"/>
<dbReference type="Proteomes" id="UP000253729">
    <property type="component" value="Unassembled WGS sequence"/>
</dbReference>
<evidence type="ECO:0000313" key="2">
    <source>
        <dbReference type="EMBL" id="RDH31945.1"/>
    </source>
</evidence>
<accession>A0A3F3PYI1</accession>
<reference evidence="2 3" key="1">
    <citation type="submission" date="2018-07" db="EMBL/GenBank/DDBJ databases">
        <title>The genomes of Aspergillus section Nigri reveals drivers in fungal speciation.</title>
        <authorList>
            <consortium name="DOE Joint Genome Institute"/>
            <person name="Vesth T.C."/>
            <person name="Nybo J."/>
            <person name="Theobald S."/>
            <person name="Brandl J."/>
            <person name="Frisvad J.C."/>
            <person name="Nielsen K.F."/>
            <person name="Lyhne E.K."/>
            <person name="Kogle M.E."/>
            <person name="Kuo A."/>
            <person name="Riley R."/>
            <person name="Clum A."/>
            <person name="Nolan M."/>
            <person name="Lipzen A."/>
            <person name="Salamov A."/>
            <person name="Henrissat B."/>
            <person name="Wiebenga A."/>
            <person name="De vries R.P."/>
            <person name="Grigoriev I.V."/>
            <person name="Mortensen U.H."/>
            <person name="Andersen M.R."/>
            <person name="Baker S.E."/>
        </authorList>
    </citation>
    <scope>NUCLEOTIDE SEQUENCE [LARGE SCALE GENOMIC DNA]</scope>
    <source>
        <strain evidence="2 3">CBS 139.54b</strain>
    </source>
</reference>
<keyword evidence="1" id="KW-0812">Transmembrane</keyword>
<evidence type="ECO:0000313" key="3">
    <source>
        <dbReference type="Proteomes" id="UP000253729"/>
    </source>
</evidence>
<dbReference type="AlphaFoldDB" id="A0A3F3PYI1"/>
<feature type="transmembrane region" description="Helical" evidence="1">
    <location>
        <begin position="6"/>
        <end position="23"/>
    </location>
</feature>
<protein>
    <submittedName>
        <fullName evidence="2">Uncharacterized protein</fullName>
    </submittedName>
</protein>
<organism evidence="2 3">
    <name type="scientific">Aspergillus welwitschiae</name>
    <dbReference type="NCBI Taxonomy" id="1341132"/>
    <lineage>
        <taxon>Eukaryota</taxon>
        <taxon>Fungi</taxon>
        <taxon>Dikarya</taxon>
        <taxon>Ascomycota</taxon>
        <taxon>Pezizomycotina</taxon>
        <taxon>Eurotiomycetes</taxon>
        <taxon>Eurotiomycetidae</taxon>
        <taxon>Eurotiales</taxon>
        <taxon>Aspergillaceae</taxon>
        <taxon>Aspergillus</taxon>
        <taxon>Aspergillus subgen. Circumdati</taxon>
    </lineage>
</organism>
<dbReference type="EMBL" id="KZ852052">
    <property type="protein sequence ID" value="RDH31945.1"/>
    <property type="molecule type" value="Genomic_DNA"/>
</dbReference>
<keyword evidence="3" id="KW-1185">Reference proteome</keyword>
<dbReference type="GeneID" id="38135119"/>
<gene>
    <name evidence="2" type="ORF">BDQ94DRAFT_146070</name>
</gene>
<feature type="transmembrane region" description="Helical" evidence="1">
    <location>
        <begin position="30"/>
        <end position="51"/>
    </location>
</feature>
<sequence length="52" mass="5729">MEGEAIRYGVVIWLWAIMSMLLLSEGLGDVLTSISLFICSYHQISVVVVVVS</sequence>
<name>A0A3F3PYI1_9EURO</name>